<dbReference type="Gene3D" id="2.40.50.140">
    <property type="entry name" value="Nucleic acid-binding proteins"/>
    <property type="match status" value="1"/>
</dbReference>
<dbReference type="FunFam" id="2.40.50.140:FF:000012">
    <property type="entry name" value="DNA ligase"/>
    <property type="match status" value="1"/>
</dbReference>
<dbReference type="EC" id="6.5.1.2" evidence="2 15"/>
<feature type="binding site" evidence="15">
    <location>
        <begin position="41"/>
        <end position="45"/>
    </location>
    <ligand>
        <name>NAD(+)</name>
        <dbReference type="ChEBI" id="CHEBI:57540"/>
    </ligand>
</feature>
<feature type="binding site" evidence="15">
    <location>
        <position position="469"/>
    </location>
    <ligand>
        <name>Zn(2+)</name>
        <dbReference type="ChEBI" id="CHEBI:29105"/>
    </ligand>
</feature>
<comment type="function">
    <text evidence="1 15">DNA ligase that catalyzes the formation of phosphodiester linkages between 5'-phosphoryl and 3'-hydroxyl groups in double-stranded DNA using NAD as a coenzyme and as the energy source for the reaction. It is essential for DNA replication and repair of damaged DNA.</text>
</comment>
<dbReference type="PROSITE" id="PS01055">
    <property type="entry name" value="DNA_LIGASE_N1"/>
    <property type="match status" value="1"/>
</dbReference>
<dbReference type="NCBIfam" id="TIGR00575">
    <property type="entry name" value="dnlj"/>
    <property type="match status" value="1"/>
</dbReference>
<evidence type="ECO:0000256" key="4">
    <source>
        <dbReference type="ARBA" id="ARBA00022598"/>
    </source>
</evidence>
<dbReference type="RefSeq" id="WP_016482435.1">
    <property type="nucleotide sequence ID" value="NC_021487.1"/>
</dbReference>
<keyword evidence="19" id="KW-1185">Reference proteome</keyword>
<dbReference type="Gene3D" id="3.40.50.10190">
    <property type="entry name" value="BRCT domain"/>
    <property type="match status" value="1"/>
</dbReference>
<dbReference type="SUPFAM" id="SSF52113">
    <property type="entry name" value="BRCT domain"/>
    <property type="match status" value="1"/>
</dbReference>
<dbReference type="Gene3D" id="3.30.470.30">
    <property type="entry name" value="DNA ligase/mRNA capping enzyme"/>
    <property type="match status" value="1"/>
</dbReference>
<dbReference type="InterPro" id="IPR004149">
    <property type="entry name" value="Znf_DNAligase_C4"/>
</dbReference>
<dbReference type="Pfam" id="PF03119">
    <property type="entry name" value="DNA_ligase_ZBD"/>
    <property type="match status" value="1"/>
</dbReference>
<feature type="binding site" evidence="15">
    <location>
        <position position="148"/>
    </location>
    <ligand>
        <name>NAD(+)</name>
        <dbReference type="ChEBI" id="CHEBI:57540"/>
    </ligand>
</feature>
<dbReference type="Gene3D" id="6.20.10.30">
    <property type="match status" value="1"/>
</dbReference>
<dbReference type="PROSITE" id="PS50172">
    <property type="entry name" value="BRCT"/>
    <property type="match status" value="1"/>
</dbReference>
<feature type="binding site" evidence="15">
    <location>
        <position position="352"/>
    </location>
    <ligand>
        <name>NAD(+)</name>
        <dbReference type="ChEBI" id="CHEBI:57540"/>
    </ligand>
</feature>
<dbReference type="PATRIC" id="fig|1303518.3.peg.1081"/>
<keyword evidence="7 15" id="KW-0227">DNA damage</keyword>
<proteinExistence type="inferred from homology"/>
<dbReference type="InterPro" id="IPR012340">
    <property type="entry name" value="NA-bd_OB-fold"/>
</dbReference>
<dbReference type="KEGG" id="ccz:CCALI_01064"/>
<dbReference type="SMART" id="SM00278">
    <property type="entry name" value="HhH1"/>
    <property type="match status" value="4"/>
</dbReference>
<dbReference type="GO" id="GO:0003677">
    <property type="term" value="F:DNA binding"/>
    <property type="evidence" value="ECO:0007669"/>
    <property type="project" value="InterPro"/>
</dbReference>
<keyword evidence="4 15" id="KW-0436">Ligase</keyword>
<evidence type="ECO:0000256" key="10">
    <source>
        <dbReference type="ARBA" id="ARBA00023027"/>
    </source>
</evidence>
<dbReference type="InterPro" id="IPR001357">
    <property type="entry name" value="BRCT_dom"/>
</dbReference>
<evidence type="ECO:0000256" key="13">
    <source>
        <dbReference type="ARBA" id="ARBA00034005"/>
    </source>
</evidence>
<evidence type="ECO:0000256" key="5">
    <source>
        <dbReference type="ARBA" id="ARBA00022705"/>
    </source>
</evidence>
<evidence type="ECO:0000256" key="3">
    <source>
        <dbReference type="ARBA" id="ARBA00013308"/>
    </source>
</evidence>
<keyword evidence="12 15" id="KW-0464">Manganese</keyword>
<evidence type="ECO:0000256" key="6">
    <source>
        <dbReference type="ARBA" id="ARBA00022723"/>
    </source>
</evidence>
<dbReference type="STRING" id="454171.CP488_00092"/>
<evidence type="ECO:0000313" key="19">
    <source>
        <dbReference type="Proteomes" id="UP000014227"/>
    </source>
</evidence>
<dbReference type="FunFam" id="1.10.150.20:FF:000006">
    <property type="entry name" value="DNA ligase"/>
    <property type="match status" value="1"/>
</dbReference>
<dbReference type="Pfam" id="PF12826">
    <property type="entry name" value="HHH_2"/>
    <property type="match status" value="1"/>
</dbReference>
<dbReference type="AlphaFoldDB" id="S0EX65"/>
<evidence type="ECO:0000313" key="18">
    <source>
        <dbReference type="EMBL" id="CCW34886.1"/>
    </source>
</evidence>
<feature type="binding site" evidence="15">
    <location>
        <position position="125"/>
    </location>
    <ligand>
        <name>NAD(+)</name>
        <dbReference type="ChEBI" id="CHEBI:57540"/>
    </ligand>
</feature>
<keyword evidence="5 15" id="KW-0235">DNA replication</keyword>
<keyword evidence="9 15" id="KW-0460">Magnesium</keyword>
<dbReference type="Proteomes" id="UP000014227">
    <property type="component" value="Chromosome I"/>
</dbReference>
<dbReference type="HAMAP" id="MF_01588">
    <property type="entry name" value="DNA_ligase_A"/>
    <property type="match status" value="1"/>
</dbReference>
<sequence>MSDPQSSQPTEAVRRRVQELREQIERANYRYYVLDDPEITDAEYDALLQELKDLEERYPELATPDSPTRRVGAEPAVTTFAPFPHRAPMLSLDNAFSYEELRAWEDRNRRFLGAPPDLRFEYVCELKIDGLSISLIYENGEFVKGGTRGNGYVGEDVTLNLLTIPSLPKKLRPAPKKSEQKSISAAHTQPTLDFAADSQQAAFPTFIEIRGEVFLTHQEFQRINEELEERGERTFANCRNAAAGSVRQKDPRVTASRRLDLLVYAVGHYEGWEFQSQYELLQTYREWGLPTNPNIRLCSTLEEAITFCEEWATRKEELPYDIDGVVIKVNSFALQRELGQVSRSPRWAIAYKYPAIQARTKVLAIEVQVGRTGALTPVAHLEPVPLAGVIVARATLHNEDEIRRKDVRIGDMVIIQRAGEVIPEIVEVVTSERDGDEIVFQMPTHCPVCGTPVERPQGEAIARCPNPLCPARVQQTIEHFVSRNAMNIEGLGEKHIAQLIQKGLIKDPADLYYLTKEQLLPLERMGEKLAEKILANIALSRQRPLANLIYALGIRHVGEHVAAVLADHFGSLERLQKASVEELAQIYEIGPATAESIAAWFADPQNQQMLEKLKRAGVQPLTQSTAPVSDALKGKTFVFTGALAHMTREEAEAAVRRLGGRAASSVSRQTSYVVVGENPGSKLAKAQQLGIPILTEEEFLEMLEAT</sequence>
<dbReference type="PIRSF" id="PIRSF001604">
    <property type="entry name" value="LigA"/>
    <property type="match status" value="1"/>
</dbReference>
<accession>S0EX65</accession>
<dbReference type="InterPro" id="IPR018239">
    <property type="entry name" value="DNA_ligase_AS"/>
</dbReference>
<keyword evidence="11 15" id="KW-0234">DNA repair</keyword>
<feature type="binding site" evidence="15">
    <location>
        <begin position="91"/>
        <end position="92"/>
    </location>
    <ligand>
        <name>NAD(+)</name>
        <dbReference type="ChEBI" id="CHEBI:57540"/>
    </ligand>
</feature>
<dbReference type="FunFam" id="1.10.150.20:FF:000007">
    <property type="entry name" value="DNA ligase"/>
    <property type="match status" value="1"/>
</dbReference>
<evidence type="ECO:0000256" key="15">
    <source>
        <dbReference type="HAMAP-Rule" id="MF_01588"/>
    </source>
</evidence>
<comment type="cofactor">
    <cofactor evidence="15">
        <name>Mg(2+)</name>
        <dbReference type="ChEBI" id="CHEBI:18420"/>
    </cofactor>
    <cofactor evidence="15">
        <name>Mn(2+)</name>
        <dbReference type="ChEBI" id="CHEBI:29035"/>
    </cofactor>
</comment>
<feature type="active site" description="N6-AMP-lysine intermediate" evidence="15">
    <location>
        <position position="127"/>
    </location>
</feature>
<evidence type="ECO:0000256" key="9">
    <source>
        <dbReference type="ARBA" id="ARBA00022842"/>
    </source>
</evidence>
<dbReference type="InterPro" id="IPR003583">
    <property type="entry name" value="Hlx-hairpin-Hlx_DNA-bd_motif"/>
</dbReference>
<feature type="binding site" evidence="15">
    <location>
        <position position="446"/>
    </location>
    <ligand>
        <name>Zn(2+)</name>
        <dbReference type="ChEBI" id="CHEBI:29105"/>
    </ligand>
</feature>
<dbReference type="Gene3D" id="1.10.287.610">
    <property type="entry name" value="Helix hairpin bin"/>
    <property type="match status" value="1"/>
</dbReference>
<feature type="domain" description="BRCT" evidence="17">
    <location>
        <begin position="627"/>
        <end position="706"/>
    </location>
</feature>
<dbReference type="GO" id="GO:0006260">
    <property type="term" value="P:DNA replication"/>
    <property type="evidence" value="ECO:0007669"/>
    <property type="project" value="UniProtKB-KW"/>
</dbReference>
<dbReference type="OrthoDB" id="9759736at2"/>
<evidence type="ECO:0000256" key="1">
    <source>
        <dbReference type="ARBA" id="ARBA00004067"/>
    </source>
</evidence>
<dbReference type="Pfam" id="PF03120">
    <property type="entry name" value="OB_DNA_ligase"/>
    <property type="match status" value="1"/>
</dbReference>
<dbReference type="Gene3D" id="1.10.150.20">
    <property type="entry name" value="5' to 3' exonuclease, C-terminal subdomain"/>
    <property type="match status" value="2"/>
</dbReference>
<organism evidence="18 19">
    <name type="scientific">Chthonomonas calidirosea (strain DSM 23976 / ICMP 18418 / T49)</name>
    <dbReference type="NCBI Taxonomy" id="1303518"/>
    <lineage>
        <taxon>Bacteria</taxon>
        <taxon>Bacillati</taxon>
        <taxon>Armatimonadota</taxon>
        <taxon>Chthonomonadia</taxon>
        <taxon>Chthonomonadales</taxon>
        <taxon>Chthonomonadaceae</taxon>
        <taxon>Chthonomonas</taxon>
    </lineage>
</organism>
<evidence type="ECO:0000256" key="16">
    <source>
        <dbReference type="RuleBase" id="RU000618"/>
    </source>
</evidence>
<dbReference type="PROSITE" id="PS01056">
    <property type="entry name" value="DNA_LIGASE_N2"/>
    <property type="match status" value="1"/>
</dbReference>
<dbReference type="InParanoid" id="S0EX65"/>
<evidence type="ECO:0000256" key="12">
    <source>
        <dbReference type="ARBA" id="ARBA00023211"/>
    </source>
</evidence>
<reference evidence="19" key="1">
    <citation type="submission" date="2013-03" db="EMBL/GenBank/DDBJ databases">
        <title>Genome sequence of Chthonomonas calidirosea, the first sequenced genome from the Armatimonadetes phylum (formally candidate division OP10).</title>
        <authorList>
            <person name="Lee K.C.Y."/>
            <person name="Morgan X.C."/>
            <person name="Dunfield P.F."/>
            <person name="Tamas I."/>
            <person name="Houghton K.M."/>
            <person name="Vyssotski M."/>
            <person name="Ryan J.L.J."/>
            <person name="Lagutin K."/>
            <person name="McDonald I.R."/>
            <person name="Stott M.B."/>
        </authorList>
    </citation>
    <scope>NUCLEOTIDE SEQUENCE [LARGE SCALE GENOMIC DNA]</scope>
    <source>
        <strain evidence="19">DSM 23976 / ICMP 18418 / T49</strain>
    </source>
</reference>
<dbReference type="SUPFAM" id="SSF50249">
    <property type="entry name" value="Nucleic acid-binding proteins"/>
    <property type="match status" value="1"/>
</dbReference>
<dbReference type="SUPFAM" id="SSF47781">
    <property type="entry name" value="RuvA domain 2-like"/>
    <property type="match status" value="1"/>
</dbReference>
<dbReference type="SUPFAM" id="SSF56091">
    <property type="entry name" value="DNA ligase/mRNA capping enzyme, catalytic domain"/>
    <property type="match status" value="1"/>
</dbReference>
<dbReference type="InterPro" id="IPR033136">
    <property type="entry name" value="DNA_ligase_CS"/>
</dbReference>
<dbReference type="eggNOG" id="COG0272">
    <property type="taxonomic scope" value="Bacteria"/>
</dbReference>
<dbReference type="PANTHER" id="PTHR23389:SF9">
    <property type="entry name" value="DNA LIGASE"/>
    <property type="match status" value="1"/>
</dbReference>
<dbReference type="InterPro" id="IPR013839">
    <property type="entry name" value="DNAligase_adenylation"/>
</dbReference>
<dbReference type="SMART" id="SM00292">
    <property type="entry name" value="BRCT"/>
    <property type="match status" value="1"/>
</dbReference>
<evidence type="ECO:0000256" key="2">
    <source>
        <dbReference type="ARBA" id="ARBA00012722"/>
    </source>
</evidence>
<dbReference type="GO" id="GO:0046872">
    <property type="term" value="F:metal ion binding"/>
    <property type="evidence" value="ECO:0007669"/>
    <property type="project" value="UniProtKB-KW"/>
</dbReference>
<dbReference type="Pfam" id="PF00533">
    <property type="entry name" value="BRCT"/>
    <property type="match status" value="1"/>
</dbReference>
<evidence type="ECO:0000256" key="11">
    <source>
        <dbReference type="ARBA" id="ARBA00023204"/>
    </source>
</evidence>
<dbReference type="HOGENOM" id="CLU_007764_2_1_0"/>
<evidence type="ECO:0000259" key="17">
    <source>
        <dbReference type="PROSITE" id="PS50172"/>
    </source>
</evidence>
<feature type="binding site" evidence="15">
    <location>
        <position position="449"/>
    </location>
    <ligand>
        <name>Zn(2+)</name>
        <dbReference type="ChEBI" id="CHEBI:29105"/>
    </ligand>
</feature>
<dbReference type="InterPro" id="IPR041663">
    <property type="entry name" value="DisA/LigA_HHH"/>
</dbReference>
<dbReference type="NCBIfam" id="NF005932">
    <property type="entry name" value="PRK07956.1"/>
    <property type="match status" value="1"/>
</dbReference>
<feature type="binding site" evidence="15">
    <location>
        <position position="328"/>
    </location>
    <ligand>
        <name>NAD(+)</name>
        <dbReference type="ChEBI" id="CHEBI:57540"/>
    </ligand>
</feature>
<dbReference type="Pfam" id="PF14520">
    <property type="entry name" value="HHH_5"/>
    <property type="match status" value="1"/>
</dbReference>
<dbReference type="InterPro" id="IPR013840">
    <property type="entry name" value="DNAligase_N"/>
</dbReference>
<keyword evidence="8 15" id="KW-0862">Zinc</keyword>
<dbReference type="CDD" id="cd17748">
    <property type="entry name" value="BRCT_DNA_ligase_like"/>
    <property type="match status" value="1"/>
</dbReference>
<dbReference type="CDD" id="cd00114">
    <property type="entry name" value="LIGANc"/>
    <property type="match status" value="1"/>
</dbReference>
<keyword evidence="10 15" id="KW-0520">NAD</keyword>
<dbReference type="FunCoup" id="S0EX65">
    <property type="interactions" value="316"/>
</dbReference>
<comment type="caution">
    <text evidence="15">Lacks conserved residue(s) required for the propagation of feature annotation.</text>
</comment>
<dbReference type="InterPro" id="IPR036420">
    <property type="entry name" value="BRCT_dom_sf"/>
</dbReference>
<dbReference type="FunFam" id="1.10.287.610:FF:000002">
    <property type="entry name" value="DNA ligase"/>
    <property type="match status" value="1"/>
</dbReference>
<dbReference type="EMBL" id="HF951689">
    <property type="protein sequence ID" value="CCW34886.1"/>
    <property type="molecule type" value="Genomic_DNA"/>
</dbReference>
<name>S0EX65_CHTCT</name>
<evidence type="ECO:0000256" key="14">
    <source>
        <dbReference type="ARBA" id="ARBA00060881"/>
    </source>
</evidence>
<dbReference type="FunFam" id="3.30.470.30:FF:000001">
    <property type="entry name" value="DNA ligase"/>
    <property type="match status" value="1"/>
</dbReference>
<gene>
    <name evidence="15" type="primary">ligA</name>
    <name evidence="18" type="ORF">CCALI_01064</name>
</gene>
<dbReference type="InterPro" id="IPR010994">
    <property type="entry name" value="RuvA_2-like"/>
</dbReference>
<protein>
    <recommendedName>
        <fullName evidence="3 15">DNA ligase</fullName>
        <ecNumber evidence="2 15">6.5.1.2</ecNumber>
    </recommendedName>
    <alternativeName>
        <fullName evidence="15">Polydeoxyribonucleotide synthase [NAD(+)]</fullName>
    </alternativeName>
</protein>
<dbReference type="Pfam" id="PF01653">
    <property type="entry name" value="DNA_ligase_aden"/>
    <property type="match status" value="2"/>
</dbReference>
<dbReference type="GO" id="GO:0003911">
    <property type="term" value="F:DNA ligase (NAD+) activity"/>
    <property type="evidence" value="ECO:0007669"/>
    <property type="project" value="UniProtKB-UniRule"/>
</dbReference>
<comment type="catalytic activity">
    <reaction evidence="13 15 16">
        <text>NAD(+) + (deoxyribonucleotide)n-3'-hydroxyl + 5'-phospho-(deoxyribonucleotide)m = (deoxyribonucleotide)n+m + AMP + beta-nicotinamide D-nucleotide.</text>
        <dbReference type="EC" id="6.5.1.2"/>
    </reaction>
</comment>
<comment type="similarity">
    <text evidence="14 15">Belongs to the NAD-dependent DNA ligase family. LigA subfamily.</text>
</comment>
<dbReference type="GO" id="GO:0006281">
    <property type="term" value="P:DNA repair"/>
    <property type="evidence" value="ECO:0007669"/>
    <property type="project" value="UniProtKB-KW"/>
</dbReference>
<evidence type="ECO:0000256" key="7">
    <source>
        <dbReference type="ARBA" id="ARBA00022763"/>
    </source>
</evidence>
<dbReference type="PANTHER" id="PTHR23389">
    <property type="entry name" value="CHROMOSOME TRANSMISSION FIDELITY FACTOR 18"/>
    <property type="match status" value="1"/>
</dbReference>
<dbReference type="InterPro" id="IPR004150">
    <property type="entry name" value="NAD_DNA_ligase_OB"/>
</dbReference>
<dbReference type="SMART" id="SM00532">
    <property type="entry name" value="LIGANc"/>
    <property type="match status" value="1"/>
</dbReference>
<keyword evidence="6 15" id="KW-0479">Metal-binding</keyword>
<dbReference type="InterPro" id="IPR001679">
    <property type="entry name" value="DNA_ligase"/>
</dbReference>
<feature type="binding site" evidence="15">
    <location>
        <position position="212"/>
    </location>
    <ligand>
        <name>NAD(+)</name>
        <dbReference type="ChEBI" id="CHEBI:57540"/>
    </ligand>
</feature>
<evidence type="ECO:0000256" key="8">
    <source>
        <dbReference type="ARBA" id="ARBA00022833"/>
    </source>
</evidence>